<dbReference type="AlphaFoldDB" id="A0A5J4R9J8"/>
<comment type="caution">
    <text evidence="1">The sequence shown here is derived from an EMBL/GenBank/DDBJ whole genome shotgun (WGS) entry which is preliminary data.</text>
</comment>
<protein>
    <recommendedName>
        <fullName evidence="3">EF-hand domain-containing protein</fullName>
    </recommendedName>
</protein>
<name>A0A5J4R9J8_9EUKA</name>
<dbReference type="EMBL" id="SNRW01042884">
    <property type="protein sequence ID" value="KAA6330235.1"/>
    <property type="molecule type" value="Genomic_DNA"/>
</dbReference>
<dbReference type="OrthoDB" id="10601967at2759"/>
<dbReference type="Proteomes" id="UP000324800">
    <property type="component" value="Unassembled WGS sequence"/>
</dbReference>
<evidence type="ECO:0000313" key="2">
    <source>
        <dbReference type="Proteomes" id="UP000324800"/>
    </source>
</evidence>
<organism evidence="1 2">
    <name type="scientific">Streblomastix strix</name>
    <dbReference type="NCBI Taxonomy" id="222440"/>
    <lineage>
        <taxon>Eukaryota</taxon>
        <taxon>Metamonada</taxon>
        <taxon>Preaxostyla</taxon>
        <taxon>Oxymonadida</taxon>
        <taxon>Streblomastigidae</taxon>
        <taxon>Streblomastix</taxon>
    </lineage>
</organism>
<evidence type="ECO:0008006" key="3">
    <source>
        <dbReference type="Google" id="ProtNLM"/>
    </source>
</evidence>
<evidence type="ECO:0000313" key="1">
    <source>
        <dbReference type="EMBL" id="KAA6330235.1"/>
    </source>
</evidence>
<proteinExistence type="predicted"/>
<reference evidence="1 2" key="1">
    <citation type="submission" date="2019-03" db="EMBL/GenBank/DDBJ databases">
        <title>Single cell metagenomics reveals metabolic interactions within the superorganism composed of flagellate Streblomastix strix and complex community of Bacteroidetes bacteria on its surface.</title>
        <authorList>
            <person name="Treitli S.C."/>
            <person name="Kolisko M."/>
            <person name="Husnik F."/>
            <person name="Keeling P."/>
            <person name="Hampl V."/>
        </authorList>
    </citation>
    <scope>NUCLEOTIDE SEQUENCE [LARGE SCALE GENOMIC DNA]</scope>
    <source>
        <strain evidence="1">ST1C</strain>
    </source>
</reference>
<feature type="non-terminal residue" evidence="1">
    <location>
        <position position="103"/>
    </location>
</feature>
<accession>A0A5J4R9J8</accession>
<sequence>MTMKQKPVIEPGALHFPPHLTGTGRPVELDKDEVQVAFDYLSRGKGFITKADIESVIKSIKPDVWSLYSDLIEEGEQVSLDALMKQMTSFEAGSFNAMRESFN</sequence>
<gene>
    <name evidence="1" type="ORF">EZS28_053521</name>
</gene>